<keyword evidence="3" id="KW-1185">Reference proteome</keyword>
<proteinExistence type="predicted"/>
<evidence type="ECO:0000313" key="3">
    <source>
        <dbReference type="Proteomes" id="UP000054937"/>
    </source>
</evidence>
<keyword evidence="1" id="KW-1133">Transmembrane helix</keyword>
<feature type="transmembrane region" description="Helical" evidence="1">
    <location>
        <begin position="43"/>
        <end position="61"/>
    </location>
</feature>
<comment type="caution">
    <text evidence="2">The sequence shown here is derived from an EMBL/GenBank/DDBJ whole genome shotgun (WGS) entry which is preliminary data.</text>
</comment>
<feature type="transmembrane region" description="Helical" evidence="1">
    <location>
        <begin position="225"/>
        <end position="246"/>
    </location>
</feature>
<feature type="transmembrane region" description="Helical" evidence="1">
    <location>
        <begin position="12"/>
        <end position="31"/>
    </location>
</feature>
<accession>A0A0V0R510</accession>
<feature type="transmembrane region" description="Helical" evidence="1">
    <location>
        <begin position="200"/>
        <end position="219"/>
    </location>
</feature>
<dbReference type="InParanoid" id="A0A0V0R510"/>
<protein>
    <submittedName>
        <fullName evidence="2">Uncharacterized protein</fullName>
    </submittedName>
</protein>
<reference evidence="2 3" key="1">
    <citation type="journal article" date="2015" name="Sci. Rep.">
        <title>Genome of the facultative scuticociliatosis pathogen Pseudocohnilembus persalinus provides insight into its virulence through horizontal gene transfer.</title>
        <authorList>
            <person name="Xiong J."/>
            <person name="Wang G."/>
            <person name="Cheng J."/>
            <person name="Tian M."/>
            <person name="Pan X."/>
            <person name="Warren A."/>
            <person name="Jiang C."/>
            <person name="Yuan D."/>
            <person name="Miao W."/>
        </authorList>
    </citation>
    <scope>NUCLEOTIDE SEQUENCE [LARGE SCALE GENOMIC DNA]</scope>
    <source>
        <strain evidence="2">36N120E</strain>
    </source>
</reference>
<dbReference type="AlphaFoldDB" id="A0A0V0R510"/>
<name>A0A0V0R510_PSEPJ</name>
<organism evidence="2 3">
    <name type="scientific">Pseudocohnilembus persalinus</name>
    <name type="common">Ciliate</name>
    <dbReference type="NCBI Taxonomy" id="266149"/>
    <lineage>
        <taxon>Eukaryota</taxon>
        <taxon>Sar</taxon>
        <taxon>Alveolata</taxon>
        <taxon>Ciliophora</taxon>
        <taxon>Intramacronucleata</taxon>
        <taxon>Oligohymenophorea</taxon>
        <taxon>Scuticociliatia</taxon>
        <taxon>Philasterida</taxon>
        <taxon>Pseudocohnilembidae</taxon>
        <taxon>Pseudocohnilembus</taxon>
    </lineage>
</organism>
<feature type="transmembrane region" description="Helical" evidence="1">
    <location>
        <begin position="144"/>
        <end position="162"/>
    </location>
</feature>
<evidence type="ECO:0000313" key="2">
    <source>
        <dbReference type="EMBL" id="KRX09567.1"/>
    </source>
</evidence>
<evidence type="ECO:0000256" key="1">
    <source>
        <dbReference type="SAM" id="Phobius"/>
    </source>
</evidence>
<keyword evidence="1" id="KW-0812">Transmembrane</keyword>
<sequence length="264" mass="30436">MGEYHLSHSGLLIYFLASYFFGYGMIYFLLFVSNNYHFNFDTFMRFMLIPILLSIISIVTNNFKQKKAFSEFIIGGLWLAWTIWHFFDGAFHMETKNFALFVDWLFLVIQSVFGVVLGLGHFYQGILANKGVEGKNRFKYKFREALGLFLMLILASFGMGYIEQVMILKDHRFDFHKVVMLLYGASDLLLILFAAAKAWMGMFVCALVFEFSIIYLLAVQSSFTFSYFVLFSIGIVGSGLNLYNAYQLQQSGKKSSGQYNLLNK</sequence>
<feature type="transmembrane region" description="Helical" evidence="1">
    <location>
        <begin position="174"/>
        <end position="193"/>
    </location>
</feature>
<feature type="transmembrane region" description="Helical" evidence="1">
    <location>
        <begin position="99"/>
        <end position="123"/>
    </location>
</feature>
<dbReference type="EMBL" id="LDAU01000047">
    <property type="protein sequence ID" value="KRX09567.1"/>
    <property type="molecule type" value="Genomic_DNA"/>
</dbReference>
<dbReference type="Proteomes" id="UP000054937">
    <property type="component" value="Unassembled WGS sequence"/>
</dbReference>
<gene>
    <name evidence="2" type="ORF">PPERSA_09397</name>
</gene>
<feature type="transmembrane region" description="Helical" evidence="1">
    <location>
        <begin position="68"/>
        <end position="87"/>
    </location>
</feature>
<keyword evidence="1" id="KW-0472">Membrane</keyword>